<evidence type="ECO:0000313" key="3">
    <source>
        <dbReference type="Proteomes" id="UP000198211"/>
    </source>
</evidence>
<dbReference type="EMBL" id="NBNE01005677">
    <property type="protein sequence ID" value="OWZ03183.1"/>
    <property type="molecule type" value="Genomic_DNA"/>
</dbReference>
<evidence type="ECO:0000256" key="1">
    <source>
        <dbReference type="SAM" id="MobiDB-lite"/>
    </source>
</evidence>
<feature type="compositionally biased region" description="Acidic residues" evidence="1">
    <location>
        <begin position="278"/>
        <end position="301"/>
    </location>
</feature>
<feature type="region of interest" description="Disordered" evidence="1">
    <location>
        <begin position="262"/>
        <end position="318"/>
    </location>
</feature>
<reference evidence="3" key="1">
    <citation type="submission" date="2017-03" db="EMBL/GenBank/DDBJ databases">
        <title>Phytopthora megakarya and P. palmivora, two closely related causual agents of cacao black pod achieved similar genome size and gene model numbers by different mechanisms.</title>
        <authorList>
            <person name="Ali S."/>
            <person name="Shao J."/>
            <person name="Larry D.J."/>
            <person name="Kronmiller B."/>
            <person name="Shen D."/>
            <person name="Strem M.D."/>
            <person name="Melnick R.L."/>
            <person name="Guiltinan M.J."/>
            <person name="Tyler B.M."/>
            <person name="Meinhardt L.W."/>
            <person name="Bailey B.A."/>
        </authorList>
    </citation>
    <scope>NUCLEOTIDE SEQUENCE [LARGE SCALE GENOMIC DNA]</scope>
    <source>
        <strain evidence="3">zdho120</strain>
    </source>
</reference>
<gene>
    <name evidence="2" type="ORF">PHMEG_00025128</name>
</gene>
<name>A0A225VCR3_9STRA</name>
<dbReference type="OrthoDB" id="116992at2759"/>
<dbReference type="AlphaFoldDB" id="A0A225VCR3"/>
<dbReference type="Proteomes" id="UP000198211">
    <property type="component" value="Unassembled WGS sequence"/>
</dbReference>
<evidence type="ECO:0000313" key="2">
    <source>
        <dbReference type="EMBL" id="OWZ03183.1"/>
    </source>
</evidence>
<keyword evidence="3" id="KW-1185">Reference proteome</keyword>
<accession>A0A225VCR3</accession>
<feature type="compositionally biased region" description="Polar residues" evidence="1">
    <location>
        <begin position="268"/>
        <end position="277"/>
    </location>
</feature>
<feature type="compositionally biased region" description="Basic and acidic residues" evidence="1">
    <location>
        <begin position="302"/>
        <end position="318"/>
    </location>
</feature>
<organism evidence="2 3">
    <name type="scientific">Phytophthora megakarya</name>
    <dbReference type="NCBI Taxonomy" id="4795"/>
    <lineage>
        <taxon>Eukaryota</taxon>
        <taxon>Sar</taxon>
        <taxon>Stramenopiles</taxon>
        <taxon>Oomycota</taxon>
        <taxon>Peronosporomycetes</taxon>
        <taxon>Peronosporales</taxon>
        <taxon>Peronosporaceae</taxon>
        <taxon>Phytophthora</taxon>
    </lineage>
</organism>
<protein>
    <submittedName>
        <fullName evidence="2">Uncharacterized protein</fullName>
    </submittedName>
</protein>
<proteinExistence type="predicted"/>
<sequence>MNGFNYELMAAFKCNHDIQILLGGSGVTDRIYYCCKYITKQQKQVDSQVAVAVAALDRRRQRENNAASLGGDLNAHDMAQKRVAALAYNMTNRVEIAGPLAALYIYRGSCCYSSAKTATLLLGEIFRQLTTSEVFSCSLVSDNTDSDVQSTFRAVGPLDDYSFRPKALEAVNLYEFTMKLTVLESEAKKSYQLYKDSVYLALSGTQLWKNAASDSDWSDAEVWMHAYEQWKPKRSEFVVEIMNNMDDFHSGFEKAKARSDQAAVGPQSDEQMNNVANDNDDIYSDTMDGDFNESIVDEGPTEDLRRLWDDYENEGVKN</sequence>
<comment type="caution">
    <text evidence="2">The sequence shown here is derived from an EMBL/GenBank/DDBJ whole genome shotgun (WGS) entry which is preliminary data.</text>
</comment>